<dbReference type="AlphaFoldDB" id="X1W1I2"/>
<protein>
    <submittedName>
        <fullName evidence="1">Uncharacterized protein</fullName>
    </submittedName>
</protein>
<sequence length="108" mass="11997">FFNEGIEDDLAPYFRYLLGDIVAIEELPAEIKNFFMGFIEPPSHAMGAVGMRFASEIADSIAGAALEPYTAIARRHLHKIAQGSILTGQQASLLYRRKKIPADLLEPY</sequence>
<comment type="caution">
    <text evidence="1">The sequence shown here is derived from an EMBL/GenBank/DDBJ whole genome shotgun (WGS) entry which is preliminary data.</text>
</comment>
<organism evidence="1">
    <name type="scientific">marine sediment metagenome</name>
    <dbReference type="NCBI Taxonomy" id="412755"/>
    <lineage>
        <taxon>unclassified sequences</taxon>
        <taxon>metagenomes</taxon>
        <taxon>ecological metagenomes</taxon>
    </lineage>
</organism>
<accession>X1W1I2</accession>
<reference evidence="1" key="1">
    <citation type="journal article" date="2014" name="Front. Microbiol.">
        <title>High frequency of phylogenetically diverse reductive dehalogenase-homologous genes in deep subseafloor sedimentary metagenomes.</title>
        <authorList>
            <person name="Kawai M."/>
            <person name="Futagami T."/>
            <person name="Toyoda A."/>
            <person name="Takaki Y."/>
            <person name="Nishi S."/>
            <person name="Hori S."/>
            <person name="Arai W."/>
            <person name="Tsubouchi T."/>
            <person name="Morono Y."/>
            <person name="Uchiyama I."/>
            <person name="Ito T."/>
            <person name="Fujiyama A."/>
            <person name="Inagaki F."/>
            <person name="Takami H."/>
        </authorList>
    </citation>
    <scope>NUCLEOTIDE SEQUENCE</scope>
    <source>
        <strain evidence="1">Expedition CK06-06</strain>
    </source>
</reference>
<evidence type="ECO:0000313" key="1">
    <source>
        <dbReference type="EMBL" id="GAJ22000.1"/>
    </source>
</evidence>
<name>X1W1I2_9ZZZZ</name>
<feature type="non-terminal residue" evidence="1">
    <location>
        <position position="108"/>
    </location>
</feature>
<dbReference type="EMBL" id="BARW01041027">
    <property type="protein sequence ID" value="GAJ22000.1"/>
    <property type="molecule type" value="Genomic_DNA"/>
</dbReference>
<feature type="non-terminal residue" evidence="1">
    <location>
        <position position="1"/>
    </location>
</feature>
<proteinExistence type="predicted"/>
<gene>
    <name evidence="1" type="ORF">S12H4_61668</name>
</gene>